<protein>
    <recommendedName>
        <fullName evidence="1">Non-structural maintenance of chromosomes element 1 homolog</fullName>
        <ecNumber evidence="1">2.3.2.27</ecNumber>
    </recommendedName>
</protein>
<dbReference type="GO" id="GO:0000724">
    <property type="term" value="P:double-strand break repair via homologous recombination"/>
    <property type="evidence" value="ECO:0007669"/>
    <property type="project" value="TreeGrafter"/>
</dbReference>
<dbReference type="Pfam" id="PF07574">
    <property type="entry name" value="SMC_Nse1"/>
    <property type="match status" value="1"/>
</dbReference>
<name>A0AAD6JDJ1_9ROSI</name>
<dbReference type="AlphaFoldDB" id="A0AAD6JDJ1"/>
<comment type="subcellular location">
    <subcellularLocation>
        <location evidence="1">Nucleus</location>
    </subcellularLocation>
</comment>
<keyword evidence="1" id="KW-0539">Nucleus</keyword>
<organism evidence="2 3">
    <name type="scientific">Salix udensis</name>
    <dbReference type="NCBI Taxonomy" id="889485"/>
    <lineage>
        <taxon>Eukaryota</taxon>
        <taxon>Viridiplantae</taxon>
        <taxon>Streptophyta</taxon>
        <taxon>Embryophyta</taxon>
        <taxon>Tracheophyta</taxon>
        <taxon>Spermatophyta</taxon>
        <taxon>Magnoliopsida</taxon>
        <taxon>eudicotyledons</taxon>
        <taxon>Gunneridae</taxon>
        <taxon>Pentapetalae</taxon>
        <taxon>rosids</taxon>
        <taxon>fabids</taxon>
        <taxon>Malpighiales</taxon>
        <taxon>Salicaceae</taxon>
        <taxon>Saliceae</taxon>
        <taxon>Salix</taxon>
    </lineage>
</organism>
<sequence>MEMRCCRNQNDGGVCYGLVNTVPDEQSKLGTKYSVPQIALFKGVIEAIVQDVTAQGSISNIDALNIRLENQNSALEIHPGIPLIFWYDSGA</sequence>
<reference evidence="2 3" key="1">
    <citation type="journal article" date="2023" name="Int. J. Mol. Sci.">
        <title>De Novo Assembly and Annotation of 11 Diverse Shrub Willow (Salix) Genomes Reveals Novel Gene Organization in Sex-Linked Regions.</title>
        <authorList>
            <person name="Hyden B."/>
            <person name="Feng K."/>
            <person name="Yates T.B."/>
            <person name="Jawdy S."/>
            <person name="Cereghino C."/>
            <person name="Smart L.B."/>
            <person name="Muchero W."/>
        </authorList>
    </citation>
    <scope>NUCLEOTIDE SEQUENCE [LARGE SCALE GENOMIC DNA]</scope>
    <source>
        <tissue evidence="2">Shoot tip</tissue>
    </source>
</reference>
<dbReference type="PANTHER" id="PTHR20973">
    <property type="entry name" value="NON-SMC ELEMENT 1-RELATED"/>
    <property type="match status" value="1"/>
</dbReference>
<comment type="subunit">
    <text evidence="1">Component of the Smc5-Smc6 complex.</text>
</comment>
<keyword evidence="1" id="KW-0227">DNA damage</keyword>
<keyword evidence="1" id="KW-0862">Zinc</keyword>
<evidence type="ECO:0000313" key="2">
    <source>
        <dbReference type="EMBL" id="KAJ6403157.1"/>
    </source>
</evidence>
<comment type="caution">
    <text evidence="2">The sequence shown here is derived from an EMBL/GenBank/DDBJ whole genome shotgun (WGS) entry which is preliminary data.</text>
</comment>
<keyword evidence="1" id="KW-0863">Zinc-finger</keyword>
<keyword evidence="1" id="KW-0234">DNA repair</keyword>
<evidence type="ECO:0000313" key="3">
    <source>
        <dbReference type="Proteomes" id="UP001162972"/>
    </source>
</evidence>
<keyword evidence="1" id="KW-0479">Metal-binding</keyword>
<comment type="similarity">
    <text evidence="1">Belongs to the NSE1 family.</text>
</comment>
<keyword evidence="3" id="KW-1185">Reference proteome</keyword>
<gene>
    <name evidence="2" type="ORF">OIU84_015138</name>
</gene>
<comment type="catalytic activity">
    <reaction evidence="1">
        <text>S-ubiquitinyl-[E2 ubiquitin-conjugating enzyme]-L-cysteine + [acceptor protein]-L-lysine = [E2 ubiquitin-conjugating enzyme]-L-cysteine + N(6)-ubiquitinyl-[acceptor protein]-L-lysine.</text>
        <dbReference type="EC" id="2.3.2.27"/>
    </reaction>
</comment>
<dbReference type="InterPro" id="IPR036388">
    <property type="entry name" value="WH-like_DNA-bd_sf"/>
</dbReference>
<dbReference type="Gene3D" id="1.10.10.10">
    <property type="entry name" value="Winged helix-like DNA-binding domain superfamily/Winged helix DNA-binding domain"/>
    <property type="match status" value="1"/>
</dbReference>
<dbReference type="GO" id="GO:0030915">
    <property type="term" value="C:Smc5-Smc6 complex"/>
    <property type="evidence" value="ECO:0007669"/>
    <property type="project" value="UniProtKB-UniRule"/>
</dbReference>
<accession>A0AAD6JDJ1</accession>
<dbReference type="Proteomes" id="UP001162972">
    <property type="component" value="Chromosome 4"/>
</dbReference>
<dbReference type="EMBL" id="JAPFFJ010000018">
    <property type="protein sequence ID" value="KAJ6403157.1"/>
    <property type="molecule type" value="Genomic_DNA"/>
</dbReference>
<keyword evidence="1" id="KW-0233">DNA recombination</keyword>
<evidence type="ECO:0000256" key="1">
    <source>
        <dbReference type="RuleBase" id="RU368018"/>
    </source>
</evidence>
<dbReference type="GO" id="GO:0005634">
    <property type="term" value="C:nucleus"/>
    <property type="evidence" value="ECO:0007669"/>
    <property type="project" value="UniProtKB-SubCell"/>
</dbReference>
<proteinExistence type="inferred from homology"/>
<keyword evidence="1" id="KW-0833">Ubl conjugation pathway</keyword>
<dbReference type="InterPro" id="IPR011513">
    <property type="entry name" value="Nse1"/>
</dbReference>
<dbReference type="PANTHER" id="PTHR20973:SF0">
    <property type="entry name" value="NON-STRUCTURAL MAINTENANCE OF CHROMOSOMES ELEMENT 1 HOMOLOG"/>
    <property type="match status" value="1"/>
</dbReference>
<dbReference type="EC" id="2.3.2.27" evidence="1"/>
<keyword evidence="1" id="KW-0808">Transferase</keyword>
<dbReference type="GO" id="GO:0008270">
    <property type="term" value="F:zinc ion binding"/>
    <property type="evidence" value="ECO:0007669"/>
    <property type="project" value="UniProtKB-KW"/>
</dbReference>
<dbReference type="GO" id="GO:0061630">
    <property type="term" value="F:ubiquitin protein ligase activity"/>
    <property type="evidence" value="ECO:0007669"/>
    <property type="project" value="UniProtKB-EC"/>
</dbReference>